<accession>A0AAU7CE12</accession>
<sequence>MYVSLFPNWAGQNQPRVGGVEGDVLHLSTATFIRSSGTTVTSHLRWKRAGADEP</sequence>
<organism evidence="1">
    <name type="scientific">Singulisphaera sp. Ch08</name>
    <dbReference type="NCBI Taxonomy" id="3120278"/>
    <lineage>
        <taxon>Bacteria</taxon>
        <taxon>Pseudomonadati</taxon>
        <taxon>Planctomycetota</taxon>
        <taxon>Planctomycetia</taxon>
        <taxon>Isosphaerales</taxon>
        <taxon>Isosphaeraceae</taxon>
        <taxon>Singulisphaera</taxon>
    </lineage>
</organism>
<dbReference type="AlphaFoldDB" id="A0AAU7CE12"/>
<dbReference type="EMBL" id="CP155447">
    <property type="protein sequence ID" value="XBH03416.1"/>
    <property type="molecule type" value="Genomic_DNA"/>
</dbReference>
<dbReference type="RefSeq" id="WP_406696149.1">
    <property type="nucleotide sequence ID" value="NZ_CP155447.1"/>
</dbReference>
<proteinExistence type="predicted"/>
<name>A0AAU7CE12_9BACT</name>
<evidence type="ECO:0000313" key="1">
    <source>
        <dbReference type="EMBL" id="XBH03416.1"/>
    </source>
</evidence>
<reference evidence="1" key="1">
    <citation type="submission" date="2024-05" db="EMBL/GenBank/DDBJ databases">
        <title>Planctomycetes of the genus Singulisphaera possess chitinolytic capabilities.</title>
        <authorList>
            <person name="Ivanova A."/>
        </authorList>
    </citation>
    <scope>NUCLEOTIDE SEQUENCE</scope>
    <source>
        <strain evidence="1">Ch08T</strain>
    </source>
</reference>
<gene>
    <name evidence="1" type="ORF">V5E97_34680</name>
</gene>
<protein>
    <submittedName>
        <fullName evidence="1">Uncharacterized protein</fullName>
    </submittedName>
</protein>